<proteinExistence type="predicted"/>
<reference evidence="2" key="1">
    <citation type="journal article" date="2019" name="Int. J. Syst. Evol. Microbiol.">
        <title>The Global Catalogue of Microorganisms (GCM) 10K type strain sequencing project: providing services to taxonomists for standard genome sequencing and annotation.</title>
        <authorList>
            <consortium name="The Broad Institute Genomics Platform"/>
            <consortium name="The Broad Institute Genome Sequencing Center for Infectious Disease"/>
            <person name="Wu L."/>
            <person name="Ma J."/>
        </authorList>
    </citation>
    <scope>NUCLEOTIDE SEQUENCE [LARGE SCALE GENOMIC DNA]</scope>
    <source>
        <strain evidence="2">CCM 8875</strain>
    </source>
</reference>
<keyword evidence="2" id="KW-1185">Reference proteome</keyword>
<evidence type="ECO:0000313" key="1">
    <source>
        <dbReference type="EMBL" id="MFD1481641.1"/>
    </source>
</evidence>
<protein>
    <submittedName>
        <fullName evidence="1">Uncharacterized protein</fullName>
    </submittedName>
</protein>
<dbReference type="Proteomes" id="UP001597302">
    <property type="component" value="Unassembled WGS sequence"/>
</dbReference>
<dbReference type="EMBL" id="JBHTOQ010000022">
    <property type="protein sequence ID" value="MFD1481641.1"/>
    <property type="molecule type" value="Genomic_DNA"/>
</dbReference>
<accession>A0ABW4DZ93</accession>
<name>A0ABW4DZ93_9RHOB</name>
<sequence>MSRQMIEKRSSGYLPPSIQTSDAHYMTEAEVQRARLDADAVKILEGCFRRTRWTAADRDAIAQRLEVIVTRELRPLGKGRRS</sequence>
<dbReference type="RefSeq" id="WP_131572942.1">
    <property type="nucleotide sequence ID" value="NZ_CBCSAJ010000004.1"/>
</dbReference>
<gene>
    <name evidence="1" type="ORF">ACFQ5P_10065</name>
</gene>
<organism evidence="1 2">
    <name type="scientific">Paracoccus nototheniae</name>
    <dbReference type="NCBI Taxonomy" id="2489002"/>
    <lineage>
        <taxon>Bacteria</taxon>
        <taxon>Pseudomonadati</taxon>
        <taxon>Pseudomonadota</taxon>
        <taxon>Alphaproteobacteria</taxon>
        <taxon>Rhodobacterales</taxon>
        <taxon>Paracoccaceae</taxon>
        <taxon>Paracoccus</taxon>
    </lineage>
</organism>
<evidence type="ECO:0000313" key="2">
    <source>
        <dbReference type="Proteomes" id="UP001597302"/>
    </source>
</evidence>
<comment type="caution">
    <text evidence="1">The sequence shown here is derived from an EMBL/GenBank/DDBJ whole genome shotgun (WGS) entry which is preliminary data.</text>
</comment>